<sequence length="189" mass="21531">MKKILALLLFLTVSIGFSQTLDGLKTQTQKMYKSSLDMNFDTIMDLTYPKVFDIVDRETLSGMMKAMFDNENMTITLNDIKPTFTYSDIKEIDGKKLSVIRYRNGMKMALKGEVTDEMVNAMQQGLKSTPQFDTVNYDKATKTFIIEGPSVMIGVADATTKNEWTFVNYDNEQLFNMIFDEKIKTALGL</sequence>
<organism evidence="2 3">
    <name type="scientific">Flavobacterium pallidum</name>
    <dbReference type="NCBI Taxonomy" id="2172098"/>
    <lineage>
        <taxon>Bacteria</taxon>
        <taxon>Pseudomonadati</taxon>
        <taxon>Bacteroidota</taxon>
        <taxon>Flavobacteriia</taxon>
        <taxon>Flavobacteriales</taxon>
        <taxon>Flavobacteriaceae</taxon>
        <taxon>Flavobacterium</taxon>
    </lineage>
</organism>
<keyword evidence="3" id="KW-1185">Reference proteome</keyword>
<dbReference type="OrthoDB" id="982449at2"/>
<evidence type="ECO:0000256" key="1">
    <source>
        <dbReference type="SAM" id="SignalP"/>
    </source>
</evidence>
<dbReference type="RefSeq" id="WP_108903687.1">
    <property type="nucleotide sequence ID" value="NZ_CP029187.1"/>
</dbReference>
<dbReference type="KEGG" id="fpal:HYN49_08315"/>
<protein>
    <recommendedName>
        <fullName evidence="4">DUF4252 domain-containing protein</fullName>
    </recommendedName>
</protein>
<proteinExistence type="predicted"/>
<name>A0A2S1SHL4_9FLAO</name>
<feature type="signal peptide" evidence="1">
    <location>
        <begin position="1"/>
        <end position="18"/>
    </location>
</feature>
<dbReference type="AlphaFoldDB" id="A0A2S1SHL4"/>
<gene>
    <name evidence="2" type="ORF">HYN49_08315</name>
</gene>
<keyword evidence="1" id="KW-0732">Signal</keyword>
<evidence type="ECO:0000313" key="3">
    <source>
        <dbReference type="Proteomes" id="UP000244937"/>
    </source>
</evidence>
<accession>A0A2S1SHL4</accession>
<dbReference type="EMBL" id="CP029187">
    <property type="protein sequence ID" value="AWI25903.1"/>
    <property type="molecule type" value="Genomic_DNA"/>
</dbReference>
<dbReference type="Proteomes" id="UP000244937">
    <property type="component" value="Chromosome"/>
</dbReference>
<reference evidence="2 3" key="1">
    <citation type="submission" date="2018-05" db="EMBL/GenBank/DDBJ databases">
        <title>Genome sequencing of Flavobacterium sp. HYN0049.</title>
        <authorList>
            <person name="Yi H."/>
            <person name="Baek C."/>
        </authorList>
    </citation>
    <scope>NUCLEOTIDE SEQUENCE [LARGE SCALE GENOMIC DNA]</scope>
    <source>
        <strain evidence="2 3">HYN0049</strain>
    </source>
</reference>
<evidence type="ECO:0008006" key="4">
    <source>
        <dbReference type="Google" id="ProtNLM"/>
    </source>
</evidence>
<evidence type="ECO:0000313" key="2">
    <source>
        <dbReference type="EMBL" id="AWI25903.1"/>
    </source>
</evidence>
<feature type="chain" id="PRO_5015409686" description="DUF4252 domain-containing protein" evidence="1">
    <location>
        <begin position="19"/>
        <end position="189"/>
    </location>
</feature>